<evidence type="ECO:0000256" key="8">
    <source>
        <dbReference type="ARBA" id="ARBA00025046"/>
    </source>
</evidence>
<evidence type="ECO:0000256" key="3">
    <source>
        <dbReference type="ARBA" id="ARBA00008621"/>
    </source>
</evidence>
<feature type="binding site" evidence="13">
    <location>
        <position position="122"/>
    </location>
    <ligand>
        <name>substrate</name>
    </ligand>
</feature>
<proteinExistence type="inferred from homology"/>
<comment type="function">
    <text evidence="8">Catalyzes the aldol cleavage of 4-hydroxy-4-methyl-2-oxoglutarate (HMG) into 2 molecules of pyruvate. Also contains a secondary oxaloacetate (OAA) decarboxylase activity due to the common pyruvate enolate transition state formed following C-C bond cleavage in the retro-aldol and decarboxylation reactions.</text>
</comment>
<evidence type="ECO:0000256" key="6">
    <source>
        <dbReference type="ARBA" id="ARBA00012947"/>
    </source>
</evidence>
<evidence type="ECO:0000313" key="15">
    <source>
        <dbReference type="Proteomes" id="UP000215896"/>
    </source>
</evidence>
<dbReference type="GO" id="GO:0008948">
    <property type="term" value="F:oxaloacetate decarboxylase activity"/>
    <property type="evidence" value="ECO:0007669"/>
    <property type="project" value="UniProtKB-EC"/>
</dbReference>
<protein>
    <recommendedName>
        <fullName evidence="7">Putative 4-hydroxy-4-methyl-2-oxoglutarate aldolase</fullName>
        <ecNumber evidence="6">4.1.1.112</ecNumber>
        <ecNumber evidence="5">4.1.3.17</ecNumber>
    </recommendedName>
    <alternativeName>
        <fullName evidence="11">Oxaloacetate decarboxylase</fullName>
    </alternativeName>
    <alternativeName>
        <fullName evidence="9">Regulator of ribonuclease activity homolog</fullName>
    </alternativeName>
    <alternativeName>
        <fullName evidence="10">RraA-like protein</fullName>
    </alternativeName>
</protein>
<feature type="binding site" evidence="13">
    <location>
        <position position="123"/>
    </location>
    <ligand>
        <name>substrate</name>
    </ligand>
</feature>
<dbReference type="InterPro" id="IPR036704">
    <property type="entry name" value="RraA/RraA-like_sf"/>
</dbReference>
<dbReference type="InterPro" id="IPR005493">
    <property type="entry name" value="RraA/RraA-like"/>
</dbReference>
<accession>A0A255G627</accession>
<dbReference type="AlphaFoldDB" id="A0A255G627"/>
<evidence type="ECO:0000256" key="7">
    <source>
        <dbReference type="ARBA" id="ARBA00016549"/>
    </source>
</evidence>
<evidence type="ECO:0000256" key="2">
    <source>
        <dbReference type="ARBA" id="ARBA00001968"/>
    </source>
</evidence>
<evidence type="ECO:0000256" key="13">
    <source>
        <dbReference type="PIRSR" id="PIRSR605493-1"/>
    </source>
</evidence>
<dbReference type="SUPFAM" id="SSF89562">
    <property type="entry name" value="RraA-like"/>
    <property type="match status" value="1"/>
</dbReference>
<dbReference type="EC" id="4.1.3.17" evidence="5"/>
<dbReference type="EMBL" id="NMVO01000017">
    <property type="protein sequence ID" value="OYO09673.1"/>
    <property type="molecule type" value="Genomic_DNA"/>
</dbReference>
<dbReference type="GO" id="GO:0008168">
    <property type="term" value="F:methyltransferase activity"/>
    <property type="evidence" value="ECO:0007669"/>
    <property type="project" value="UniProtKB-KW"/>
</dbReference>
<keyword evidence="14" id="KW-0489">Methyltransferase</keyword>
<comment type="similarity">
    <text evidence="3">Belongs to the class II aldolase/RraA-like family.</text>
</comment>
<organism evidence="14 15">
    <name type="scientific">Enemella evansiae</name>
    <dbReference type="NCBI Taxonomy" id="2016499"/>
    <lineage>
        <taxon>Bacteria</taxon>
        <taxon>Bacillati</taxon>
        <taxon>Actinomycetota</taxon>
        <taxon>Actinomycetes</taxon>
        <taxon>Propionibacteriales</taxon>
        <taxon>Propionibacteriaceae</taxon>
        <taxon>Enemella</taxon>
    </lineage>
</organism>
<comment type="catalytic activity">
    <reaction evidence="12">
        <text>oxaloacetate + H(+) = pyruvate + CO2</text>
        <dbReference type="Rhea" id="RHEA:15641"/>
        <dbReference type="ChEBI" id="CHEBI:15361"/>
        <dbReference type="ChEBI" id="CHEBI:15378"/>
        <dbReference type="ChEBI" id="CHEBI:16452"/>
        <dbReference type="ChEBI" id="CHEBI:16526"/>
        <dbReference type="EC" id="4.1.1.112"/>
    </reaction>
</comment>
<evidence type="ECO:0000256" key="11">
    <source>
        <dbReference type="ARBA" id="ARBA00032305"/>
    </source>
</evidence>
<dbReference type="OrthoDB" id="943692at2"/>
<keyword evidence="13" id="KW-0479">Metal-binding</keyword>
<keyword evidence="14" id="KW-0808">Transferase</keyword>
<gene>
    <name evidence="14" type="ORF">CGZ94_18655</name>
</gene>
<evidence type="ECO:0000256" key="12">
    <source>
        <dbReference type="ARBA" id="ARBA00047973"/>
    </source>
</evidence>
<sequence>MTEPRDVRPELIAEARRTLYSPVIGDVLDQLGRLHQFLPPDIRGLTAEHRLLGRAMPVIVGDVFGANDRPFGKLTQALDQLEPGEVYVAATGVSSAAAWGEILTAAARTRGAVGAVIDGYHRDTPAVLEQNWPVFSRGSYALDSRPRSAVVDYRVPIEVGGVAVRPGDLIFGDVDGVVVIPQEIESEVLERALQKASAENTVRSEIEAGASATEVLARHGIL</sequence>
<dbReference type="GO" id="GO:0032259">
    <property type="term" value="P:methylation"/>
    <property type="evidence" value="ECO:0007669"/>
    <property type="project" value="UniProtKB-KW"/>
</dbReference>
<evidence type="ECO:0000256" key="1">
    <source>
        <dbReference type="ARBA" id="ARBA00001342"/>
    </source>
</evidence>
<evidence type="ECO:0000256" key="9">
    <source>
        <dbReference type="ARBA" id="ARBA00029596"/>
    </source>
</evidence>
<feature type="binding site" evidence="13">
    <location>
        <begin position="100"/>
        <end position="103"/>
    </location>
    <ligand>
        <name>substrate</name>
    </ligand>
</feature>
<dbReference type="EC" id="4.1.1.112" evidence="6"/>
<evidence type="ECO:0000256" key="5">
    <source>
        <dbReference type="ARBA" id="ARBA00012213"/>
    </source>
</evidence>
<evidence type="ECO:0000313" key="14">
    <source>
        <dbReference type="EMBL" id="OYO09673.1"/>
    </source>
</evidence>
<keyword evidence="13" id="KW-0460">Magnesium</keyword>
<dbReference type="Proteomes" id="UP000215896">
    <property type="component" value="Unassembled WGS sequence"/>
</dbReference>
<dbReference type="GO" id="GO:0047443">
    <property type="term" value="F:4-hydroxy-4-methyl-2-oxoglutarate aldolase activity"/>
    <property type="evidence" value="ECO:0007669"/>
    <property type="project" value="UniProtKB-EC"/>
</dbReference>
<keyword evidence="15" id="KW-1185">Reference proteome</keyword>
<dbReference type="PANTHER" id="PTHR33254">
    <property type="entry name" value="4-HYDROXY-4-METHYL-2-OXOGLUTARATE ALDOLASE 3-RELATED"/>
    <property type="match status" value="1"/>
</dbReference>
<evidence type="ECO:0000256" key="10">
    <source>
        <dbReference type="ARBA" id="ARBA00030169"/>
    </source>
</evidence>
<dbReference type="Pfam" id="PF03737">
    <property type="entry name" value="RraA-like"/>
    <property type="match status" value="1"/>
</dbReference>
<comment type="cofactor">
    <cofactor evidence="13">
        <name>Mg(2+)</name>
        <dbReference type="ChEBI" id="CHEBI:18420"/>
    </cofactor>
</comment>
<comment type="catalytic activity">
    <reaction evidence="1">
        <text>4-hydroxy-4-methyl-2-oxoglutarate = 2 pyruvate</text>
        <dbReference type="Rhea" id="RHEA:22748"/>
        <dbReference type="ChEBI" id="CHEBI:15361"/>
        <dbReference type="ChEBI" id="CHEBI:58276"/>
        <dbReference type="EC" id="4.1.3.17"/>
    </reaction>
</comment>
<reference evidence="14 15" key="1">
    <citation type="submission" date="2017-07" db="EMBL/GenBank/DDBJ databases">
        <title>Draft whole genome sequences of clinical Proprionibacteriaceae strains.</title>
        <authorList>
            <person name="Bernier A.-M."/>
            <person name="Bernard K."/>
            <person name="Domingo M.-C."/>
        </authorList>
    </citation>
    <scope>NUCLEOTIDE SEQUENCE [LARGE SCALE GENOMIC DNA]</scope>
    <source>
        <strain evidence="14 15">NML 030167</strain>
    </source>
</reference>
<accession>A0A4R6LVA1</accession>
<comment type="caution">
    <text evidence="14">The sequence shown here is derived from an EMBL/GenBank/DDBJ whole genome shotgun (WGS) entry which is preliminary data.</text>
</comment>
<dbReference type="CDD" id="cd16841">
    <property type="entry name" value="RraA_family"/>
    <property type="match status" value="1"/>
</dbReference>
<name>A0A255G627_9ACTN</name>
<dbReference type="GO" id="GO:0046872">
    <property type="term" value="F:metal ion binding"/>
    <property type="evidence" value="ECO:0007669"/>
    <property type="project" value="UniProtKB-KW"/>
</dbReference>
<comment type="cofactor">
    <cofactor evidence="2">
        <name>a divalent metal cation</name>
        <dbReference type="ChEBI" id="CHEBI:60240"/>
    </cofactor>
</comment>
<comment type="subunit">
    <text evidence="4">Homotrimer.</text>
</comment>
<dbReference type="Gene3D" id="3.50.30.40">
    <property type="entry name" value="Ribonuclease E inhibitor RraA/RraA-like"/>
    <property type="match status" value="1"/>
</dbReference>
<dbReference type="PANTHER" id="PTHR33254:SF4">
    <property type="entry name" value="4-HYDROXY-4-METHYL-2-OXOGLUTARATE ALDOLASE 3-RELATED"/>
    <property type="match status" value="1"/>
</dbReference>
<evidence type="ECO:0000256" key="4">
    <source>
        <dbReference type="ARBA" id="ARBA00011233"/>
    </source>
</evidence>
<dbReference type="RefSeq" id="WP_094406679.1">
    <property type="nucleotide sequence ID" value="NZ_NMVN01000001.1"/>
</dbReference>